<dbReference type="GO" id="GO:0005509">
    <property type="term" value="F:calcium ion binding"/>
    <property type="evidence" value="ECO:0007669"/>
    <property type="project" value="InterPro"/>
</dbReference>
<proteinExistence type="predicted"/>
<feature type="signal peptide" evidence="1">
    <location>
        <begin position="1"/>
        <end position="28"/>
    </location>
</feature>
<dbReference type="InterPro" id="IPR025493">
    <property type="entry name" value="DUF4384"/>
</dbReference>
<keyword evidence="1" id="KW-0732">Signal</keyword>
<organism evidence="3 4">
    <name type="scientific">Candidatus Methylumidiphilus alinenensis</name>
    <dbReference type="NCBI Taxonomy" id="2202197"/>
    <lineage>
        <taxon>Bacteria</taxon>
        <taxon>Pseudomonadati</taxon>
        <taxon>Pseudomonadota</taxon>
        <taxon>Gammaproteobacteria</taxon>
        <taxon>Methylococcales</taxon>
        <taxon>Candidatus Methylumidiphilus</taxon>
    </lineage>
</organism>
<dbReference type="InterPro" id="IPR029030">
    <property type="entry name" value="Caspase-like_dom_sf"/>
</dbReference>
<evidence type="ECO:0000313" key="3">
    <source>
        <dbReference type="EMBL" id="PZN81803.1"/>
    </source>
</evidence>
<dbReference type="InterPro" id="IPR002048">
    <property type="entry name" value="EF_hand_dom"/>
</dbReference>
<dbReference type="PROSITE" id="PS51257">
    <property type="entry name" value="PROKAR_LIPOPROTEIN"/>
    <property type="match status" value="1"/>
</dbReference>
<dbReference type="GO" id="GO:0005737">
    <property type="term" value="C:cytoplasm"/>
    <property type="evidence" value="ECO:0007669"/>
    <property type="project" value="TreeGrafter"/>
</dbReference>
<dbReference type="InterPro" id="IPR050452">
    <property type="entry name" value="Metacaspase"/>
</dbReference>
<protein>
    <recommendedName>
        <fullName evidence="2">EF-hand domain-containing protein</fullName>
    </recommendedName>
</protein>
<accession>A0A2W4RF74</accession>
<dbReference type="AlphaFoldDB" id="A0A2W4RF74"/>
<dbReference type="GO" id="GO:0006508">
    <property type="term" value="P:proteolysis"/>
    <property type="evidence" value="ECO:0007669"/>
    <property type="project" value="InterPro"/>
</dbReference>
<dbReference type="Proteomes" id="UP000249396">
    <property type="component" value="Unassembled WGS sequence"/>
</dbReference>
<sequence length="512" mass="55793">MLKPPQKPLMAVFIPLLLACTPPSAVQAGDRALLIGINQYNDPAVRKLYGTLNDLQAFHTMLIQQLNFKEAEIRELKDTNATHDGILQAIDNWLVKGSAPGNRVVLYYSGHGDQTDDTNGDEKDNLDEALVAHDADLATRKNYVLDDDINLKIQALKGREVLVVIDSCHSDTATRGLSTVPYEDAKTPGRFAASAITRGGELEKAHQVEGNFLDPAPQLTAFFAVSTTQLALETRRDPRHPQGVFTGAFVDGANGKADKNQDGQVSYAELLDYIRARSHEYCQANNCPQGLDPNMEAPEFKMAQNFRDFGLANPTMPTNPVQAVEAIFPHGNEAGLSLTLERGDHTLEPGEPLRLGDPVHYQFRTGRAGKLVIFDMDADGKLTQLFPSATLPAYTPVACRKSMGLTDRVPAGQTLRIPDGCMGIPLSAQEPVGKGKVVAVLIEDESIDTRNLILTPPGAGQSGVKSTIVQIPQGEQWMTALRNRLDQVFHAADGTNRAVNWSVLAVDYEIIR</sequence>
<dbReference type="Gene3D" id="3.40.50.1460">
    <property type="match status" value="1"/>
</dbReference>
<dbReference type="PANTHER" id="PTHR48104">
    <property type="entry name" value="METACASPASE-4"/>
    <property type="match status" value="1"/>
</dbReference>
<dbReference type="GO" id="GO:0004197">
    <property type="term" value="F:cysteine-type endopeptidase activity"/>
    <property type="evidence" value="ECO:0007669"/>
    <property type="project" value="InterPro"/>
</dbReference>
<dbReference type="InterPro" id="IPR018247">
    <property type="entry name" value="EF_Hand_1_Ca_BS"/>
</dbReference>
<evidence type="ECO:0000259" key="2">
    <source>
        <dbReference type="PROSITE" id="PS50222"/>
    </source>
</evidence>
<feature type="domain" description="EF-hand" evidence="2">
    <location>
        <begin position="256"/>
        <end position="280"/>
    </location>
</feature>
<comment type="caution">
    <text evidence="3">The sequence shown here is derived from an EMBL/GenBank/DDBJ whole genome shotgun (WGS) entry which is preliminary data.</text>
</comment>
<evidence type="ECO:0000256" key="1">
    <source>
        <dbReference type="SAM" id="SignalP"/>
    </source>
</evidence>
<dbReference type="Pfam" id="PF00656">
    <property type="entry name" value="Peptidase_C14"/>
    <property type="match status" value="1"/>
</dbReference>
<gene>
    <name evidence="3" type="ORF">DM484_07550</name>
</gene>
<dbReference type="EMBL" id="QJPH01000253">
    <property type="protein sequence ID" value="PZN81803.1"/>
    <property type="molecule type" value="Genomic_DNA"/>
</dbReference>
<name>A0A2W4RF74_9GAMM</name>
<reference evidence="3 4" key="1">
    <citation type="journal article" date="2018" name="Aquat. Microb. Ecol.">
        <title>Gammaproteobacterial methanotrophs dominate.</title>
        <authorList>
            <person name="Rissanen A.J."/>
            <person name="Saarenheimo J."/>
            <person name="Tiirola M."/>
            <person name="Peura S."/>
            <person name="Aalto S.L."/>
            <person name="Karvinen A."/>
            <person name="Nykanen H."/>
        </authorList>
    </citation>
    <scope>NUCLEOTIDE SEQUENCE [LARGE SCALE GENOMIC DNA]</scope>
    <source>
        <strain evidence="3">AMbin10</strain>
    </source>
</reference>
<dbReference type="PANTHER" id="PTHR48104:SF30">
    <property type="entry name" value="METACASPASE-1"/>
    <property type="match status" value="1"/>
</dbReference>
<feature type="chain" id="PRO_5015980586" description="EF-hand domain-containing protein" evidence="1">
    <location>
        <begin position="29"/>
        <end position="512"/>
    </location>
</feature>
<dbReference type="SUPFAM" id="SSF52129">
    <property type="entry name" value="Caspase-like"/>
    <property type="match status" value="1"/>
</dbReference>
<dbReference type="Pfam" id="PF14326">
    <property type="entry name" value="DUF4384"/>
    <property type="match status" value="1"/>
</dbReference>
<evidence type="ECO:0000313" key="4">
    <source>
        <dbReference type="Proteomes" id="UP000249396"/>
    </source>
</evidence>
<dbReference type="PROSITE" id="PS00018">
    <property type="entry name" value="EF_HAND_1"/>
    <property type="match status" value="1"/>
</dbReference>
<dbReference type="InterPro" id="IPR011600">
    <property type="entry name" value="Pept_C14_caspase"/>
</dbReference>
<dbReference type="PROSITE" id="PS50222">
    <property type="entry name" value="EF_HAND_2"/>
    <property type="match status" value="1"/>
</dbReference>